<accession>A0A8X6I7E3</accession>
<name>A0A8X6I7E3_NEPPI</name>
<comment type="caution">
    <text evidence="1">The sequence shown here is derived from an EMBL/GenBank/DDBJ whole genome shotgun (WGS) entry which is preliminary data.</text>
</comment>
<dbReference type="EMBL" id="BMAW01042252">
    <property type="protein sequence ID" value="GFS33286.1"/>
    <property type="molecule type" value="Genomic_DNA"/>
</dbReference>
<dbReference type="Proteomes" id="UP000887013">
    <property type="component" value="Unassembled WGS sequence"/>
</dbReference>
<proteinExistence type="predicted"/>
<sequence length="144" mass="17336">MHFSSIALSERKISECRSEEIKEEGKYERVNKIKNLSYYLIRNWEKKLVLIDNKVRRPEKGATKNNKRLHEKNYPFGFMYSFHPLYNERLKIYFILFIHNIASKNKLFNMKNSNNFKTMKNMLLCNRDDDDDEEDIVLGESDTD</sequence>
<protein>
    <submittedName>
        <fullName evidence="1">Uncharacterized protein</fullName>
    </submittedName>
</protein>
<dbReference type="AlphaFoldDB" id="A0A8X6I7E3"/>
<reference evidence="1" key="1">
    <citation type="submission" date="2020-08" db="EMBL/GenBank/DDBJ databases">
        <title>Multicomponent nature underlies the extraordinary mechanical properties of spider dragline silk.</title>
        <authorList>
            <person name="Kono N."/>
            <person name="Nakamura H."/>
            <person name="Mori M."/>
            <person name="Yoshida Y."/>
            <person name="Ohtoshi R."/>
            <person name="Malay A.D."/>
            <person name="Moran D.A.P."/>
            <person name="Tomita M."/>
            <person name="Numata K."/>
            <person name="Arakawa K."/>
        </authorList>
    </citation>
    <scope>NUCLEOTIDE SEQUENCE</scope>
</reference>
<gene>
    <name evidence="1" type="ORF">NPIL_157561</name>
</gene>
<organism evidence="1 2">
    <name type="scientific">Nephila pilipes</name>
    <name type="common">Giant wood spider</name>
    <name type="synonym">Nephila maculata</name>
    <dbReference type="NCBI Taxonomy" id="299642"/>
    <lineage>
        <taxon>Eukaryota</taxon>
        <taxon>Metazoa</taxon>
        <taxon>Ecdysozoa</taxon>
        <taxon>Arthropoda</taxon>
        <taxon>Chelicerata</taxon>
        <taxon>Arachnida</taxon>
        <taxon>Araneae</taxon>
        <taxon>Araneomorphae</taxon>
        <taxon>Entelegynae</taxon>
        <taxon>Araneoidea</taxon>
        <taxon>Nephilidae</taxon>
        <taxon>Nephila</taxon>
    </lineage>
</organism>
<keyword evidence="2" id="KW-1185">Reference proteome</keyword>
<evidence type="ECO:0000313" key="2">
    <source>
        <dbReference type="Proteomes" id="UP000887013"/>
    </source>
</evidence>
<evidence type="ECO:0000313" key="1">
    <source>
        <dbReference type="EMBL" id="GFS33286.1"/>
    </source>
</evidence>